<keyword evidence="8" id="KW-1185">Reference proteome</keyword>
<feature type="transmembrane region" description="Helical" evidence="5">
    <location>
        <begin position="188"/>
        <end position="211"/>
    </location>
</feature>
<sequence>MNPTSAPHKKRVTVRRCRIFLLAACSLISVPTVNASWHKTNTYESIGITLSIRGGSESASAWNAGSRHDYRSPKTPSYNRGRSSSSRQQSYTVDAEHGSKEQTKEAIATAFLNREDRNRFIARVYALLSGQLLFTAGSIHAFHLNPNIRDFMLYTNSGRKIPMIGLLISSVSLILSTMSGIGQSGWKWPLFFAFTVGQAIPVGFISSMYAYETVIKAMSTTAAVTGGITMYTLLQKNPKYDLSQWGRALSGLGLAFLLYGFIHILEMFGILPYGFLPYSEAIYCILGAGLFSLYLAHHTRLIVAGKSAKYRMNENDYVFGAMTLYSDIVDIFLYLLRVLGEIDDN</sequence>
<evidence type="ECO:0000256" key="5">
    <source>
        <dbReference type="RuleBase" id="RU004379"/>
    </source>
</evidence>
<dbReference type="PANTHER" id="PTHR23291:SF50">
    <property type="entry name" value="PROTEIN LIFEGUARD 4"/>
    <property type="match status" value="1"/>
</dbReference>
<dbReference type="AlphaFoldDB" id="A0ABD3QEV4"/>
<keyword evidence="4 5" id="KW-0472">Membrane</keyword>
<comment type="similarity">
    <text evidence="5">Belongs to the BI1 family.</text>
</comment>
<evidence type="ECO:0000256" key="2">
    <source>
        <dbReference type="ARBA" id="ARBA00022692"/>
    </source>
</evidence>
<evidence type="ECO:0000256" key="4">
    <source>
        <dbReference type="ARBA" id="ARBA00023136"/>
    </source>
</evidence>
<feature type="transmembrane region" description="Helical" evidence="5">
    <location>
        <begin position="245"/>
        <end position="265"/>
    </location>
</feature>
<accession>A0ABD3QEV4</accession>
<dbReference type="EMBL" id="JALLPJ020000212">
    <property type="protein sequence ID" value="KAL3798587.1"/>
    <property type="molecule type" value="Genomic_DNA"/>
</dbReference>
<evidence type="ECO:0000256" key="3">
    <source>
        <dbReference type="ARBA" id="ARBA00022989"/>
    </source>
</evidence>
<dbReference type="GO" id="GO:0016020">
    <property type="term" value="C:membrane"/>
    <property type="evidence" value="ECO:0007669"/>
    <property type="project" value="UniProtKB-SubCell"/>
</dbReference>
<proteinExistence type="inferred from homology"/>
<keyword evidence="2 5" id="KW-0812">Transmembrane</keyword>
<comment type="subcellular location">
    <subcellularLocation>
        <location evidence="1">Membrane</location>
        <topology evidence="1">Multi-pass membrane protein</topology>
    </subcellularLocation>
</comment>
<dbReference type="Pfam" id="PF01027">
    <property type="entry name" value="Bax1-I"/>
    <property type="match status" value="1"/>
</dbReference>
<evidence type="ECO:0000313" key="7">
    <source>
        <dbReference type="EMBL" id="KAL3798587.1"/>
    </source>
</evidence>
<organism evidence="7 8">
    <name type="scientific">Cyclotella atomus</name>
    <dbReference type="NCBI Taxonomy" id="382360"/>
    <lineage>
        <taxon>Eukaryota</taxon>
        <taxon>Sar</taxon>
        <taxon>Stramenopiles</taxon>
        <taxon>Ochrophyta</taxon>
        <taxon>Bacillariophyta</taxon>
        <taxon>Coscinodiscophyceae</taxon>
        <taxon>Thalassiosirophycidae</taxon>
        <taxon>Stephanodiscales</taxon>
        <taxon>Stephanodiscaceae</taxon>
        <taxon>Cyclotella</taxon>
    </lineage>
</organism>
<evidence type="ECO:0000256" key="1">
    <source>
        <dbReference type="ARBA" id="ARBA00004141"/>
    </source>
</evidence>
<dbReference type="PANTHER" id="PTHR23291">
    <property type="entry name" value="BAX INHIBITOR-RELATED"/>
    <property type="match status" value="1"/>
</dbReference>
<dbReference type="Proteomes" id="UP001530400">
    <property type="component" value="Unassembled WGS sequence"/>
</dbReference>
<feature type="transmembrane region" description="Helical" evidence="5">
    <location>
        <begin position="120"/>
        <end position="142"/>
    </location>
</feature>
<feature type="transmembrane region" description="Helical" evidence="5">
    <location>
        <begin position="163"/>
        <end position="182"/>
    </location>
</feature>
<protein>
    <submittedName>
        <fullName evidence="7">Uncharacterized protein</fullName>
    </submittedName>
</protein>
<dbReference type="InterPro" id="IPR006214">
    <property type="entry name" value="Bax_inhibitor_1-related"/>
</dbReference>
<feature type="transmembrane region" description="Helical" evidence="5">
    <location>
        <begin position="317"/>
        <end position="336"/>
    </location>
</feature>
<feature type="transmembrane region" description="Helical" evidence="5">
    <location>
        <begin position="277"/>
        <end position="296"/>
    </location>
</feature>
<keyword evidence="3 5" id="KW-1133">Transmembrane helix</keyword>
<gene>
    <name evidence="7" type="ORF">ACHAWO_013996</name>
</gene>
<comment type="caution">
    <text evidence="7">The sequence shown here is derived from an EMBL/GenBank/DDBJ whole genome shotgun (WGS) entry which is preliminary data.</text>
</comment>
<name>A0ABD3QEV4_9STRA</name>
<evidence type="ECO:0000256" key="6">
    <source>
        <dbReference type="SAM" id="MobiDB-lite"/>
    </source>
</evidence>
<reference evidence="7 8" key="1">
    <citation type="submission" date="2024-10" db="EMBL/GenBank/DDBJ databases">
        <title>Updated reference genomes for cyclostephanoid diatoms.</title>
        <authorList>
            <person name="Roberts W.R."/>
            <person name="Alverson A.J."/>
        </authorList>
    </citation>
    <scope>NUCLEOTIDE SEQUENCE [LARGE SCALE GENOMIC DNA]</scope>
    <source>
        <strain evidence="7 8">AJA010-31</strain>
    </source>
</reference>
<evidence type="ECO:0000313" key="8">
    <source>
        <dbReference type="Proteomes" id="UP001530400"/>
    </source>
</evidence>
<feature type="region of interest" description="Disordered" evidence="6">
    <location>
        <begin position="62"/>
        <end position="101"/>
    </location>
</feature>